<dbReference type="InterPro" id="IPR014782">
    <property type="entry name" value="Peptidase_M1_dom"/>
</dbReference>
<comment type="similarity">
    <text evidence="2">Belongs to the peptidase M1 family.</text>
</comment>
<organism evidence="10 11">
    <name type="scientific">Desmophyllum pertusum</name>
    <dbReference type="NCBI Taxonomy" id="174260"/>
    <lineage>
        <taxon>Eukaryota</taxon>
        <taxon>Metazoa</taxon>
        <taxon>Cnidaria</taxon>
        <taxon>Anthozoa</taxon>
        <taxon>Hexacorallia</taxon>
        <taxon>Scleractinia</taxon>
        <taxon>Caryophylliina</taxon>
        <taxon>Caryophylliidae</taxon>
        <taxon>Desmophyllum</taxon>
    </lineage>
</organism>
<gene>
    <name evidence="10" type="primary">AOPEP_1</name>
    <name evidence="10" type="ORF">OS493_029609</name>
</gene>
<keyword evidence="7" id="KW-0482">Metalloprotease</keyword>
<dbReference type="InterPro" id="IPR027268">
    <property type="entry name" value="Peptidase_M4/M1_CTD_sf"/>
</dbReference>
<keyword evidence="6" id="KW-0862">Zinc</keyword>
<keyword evidence="4" id="KW-0479">Metal-binding</keyword>
<dbReference type="Pfam" id="PF01433">
    <property type="entry name" value="Peptidase_M1"/>
    <property type="match status" value="1"/>
</dbReference>
<feature type="region of interest" description="Disordered" evidence="8">
    <location>
        <begin position="442"/>
        <end position="467"/>
    </location>
</feature>
<sequence length="467" mass="52446">MTLDSTLVNIESVSEVVLPEDFQVAFCGHKQNGHLTQETTSSGVQNGFLGNILGDKTHTPLPFKGLSYSVYGWCVQIWKPDATGKAWPKCVWIKYHTSPEGTSLTWATDQDGKPSVYSPGAYINNRSLMPCQEPPVAMSTWQASIHVPEGCVVLMSGNQFVGKTTGSDDQVTYHYEMDSPLPCSTLALAVGWWQCRQSMNADTKDGSNPDVPVTCRLYAPPSLIDRAADELLGYAPKFLEASCELLGPYPFRRLDMLILPKCFACMGLKSPNLVFLSQSLLSGDASMRVRLAHEISHAWFGLLVGAKDWNEEWLSEGFATFIEEKIQSKAEKLYPQLKQLRGVSGQSDTIRPHTVVQFGQMCSRKWTQVHYLKGYFLLHRMASIVGLEEFDEFLFNYVQHFKGQLVTSEDFFGFFVESFSNVPREMKDKFVHEWLERAGLPKSFPKKFDSPDNELVSQVENEVGGNR</sequence>
<dbReference type="Proteomes" id="UP001163046">
    <property type="component" value="Unassembled WGS sequence"/>
</dbReference>
<evidence type="ECO:0000256" key="8">
    <source>
        <dbReference type="SAM" id="MobiDB-lite"/>
    </source>
</evidence>
<dbReference type="GO" id="GO:0008270">
    <property type="term" value="F:zinc ion binding"/>
    <property type="evidence" value="ECO:0007669"/>
    <property type="project" value="InterPro"/>
</dbReference>
<evidence type="ECO:0000256" key="3">
    <source>
        <dbReference type="ARBA" id="ARBA00022670"/>
    </source>
</evidence>
<feature type="domain" description="Peptidase M1 membrane alanine aminopeptidase" evidence="9">
    <location>
        <begin position="247"/>
        <end position="419"/>
    </location>
</feature>
<evidence type="ECO:0000256" key="6">
    <source>
        <dbReference type="ARBA" id="ARBA00022833"/>
    </source>
</evidence>
<dbReference type="GO" id="GO:0070006">
    <property type="term" value="F:metalloaminopeptidase activity"/>
    <property type="evidence" value="ECO:0007669"/>
    <property type="project" value="InterPro"/>
</dbReference>
<proteinExistence type="inferred from homology"/>
<name>A0A9X0A144_9CNID</name>
<evidence type="ECO:0000256" key="1">
    <source>
        <dbReference type="ARBA" id="ARBA00001947"/>
    </source>
</evidence>
<dbReference type="SUPFAM" id="SSF63737">
    <property type="entry name" value="Leukotriene A4 hydrolase N-terminal domain"/>
    <property type="match status" value="1"/>
</dbReference>
<dbReference type="GO" id="GO:0005730">
    <property type="term" value="C:nucleolus"/>
    <property type="evidence" value="ECO:0007669"/>
    <property type="project" value="InterPro"/>
</dbReference>
<dbReference type="InterPro" id="IPR033577">
    <property type="entry name" value="AOPep"/>
</dbReference>
<accession>A0A9X0A144</accession>
<comment type="cofactor">
    <cofactor evidence="1">
        <name>Zn(2+)</name>
        <dbReference type="ChEBI" id="CHEBI:29105"/>
    </cofactor>
</comment>
<comment type="caution">
    <text evidence="10">The sequence shown here is derived from an EMBL/GenBank/DDBJ whole genome shotgun (WGS) entry which is preliminary data.</text>
</comment>
<evidence type="ECO:0000256" key="2">
    <source>
        <dbReference type="ARBA" id="ARBA00010136"/>
    </source>
</evidence>
<dbReference type="PRINTS" id="PR00756">
    <property type="entry name" value="ALADIPTASE"/>
</dbReference>
<dbReference type="EMBL" id="MU825426">
    <property type="protein sequence ID" value="KAJ7389709.1"/>
    <property type="molecule type" value="Genomic_DNA"/>
</dbReference>
<dbReference type="SUPFAM" id="SSF55486">
    <property type="entry name" value="Metalloproteases ('zincins'), catalytic domain"/>
    <property type="match status" value="1"/>
</dbReference>
<reference evidence="10" key="1">
    <citation type="submission" date="2023-01" db="EMBL/GenBank/DDBJ databases">
        <title>Genome assembly of the deep-sea coral Lophelia pertusa.</title>
        <authorList>
            <person name="Herrera S."/>
            <person name="Cordes E."/>
        </authorList>
    </citation>
    <scope>NUCLEOTIDE SEQUENCE</scope>
    <source>
        <strain evidence="10">USNM1676648</strain>
        <tissue evidence="10">Polyp</tissue>
    </source>
</reference>
<evidence type="ECO:0000313" key="10">
    <source>
        <dbReference type="EMBL" id="KAJ7389709.1"/>
    </source>
</evidence>
<evidence type="ECO:0000313" key="11">
    <source>
        <dbReference type="Proteomes" id="UP001163046"/>
    </source>
</evidence>
<evidence type="ECO:0000256" key="4">
    <source>
        <dbReference type="ARBA" id="ARBA00022723"/>
    </source>
</evidence>
<dbReference type="Gene3D" id="2.60.40.1730">
    <property type="entry name" value="tricorn interacting facor f3 domain"/>
    <property type="match status" value="1"/>
</dbReference>
<dbReference type="InterPro" id="IPR042097">
    <property type="entry name" value="Aminopeptidase_N-like_N_sf"/>
</dbReference>
<dbReference type="OrthoDB" id="79562at2759"/>
<keyword evidence="11" id="KW-1185">Reference proteome</keyword>
<dbReference type="Gene3D" id="3.30.2010.30">
    <property type="match status" value="1"/>
</dbReference>
<evidence type="ECO:0000259" key="9">
    <source>
        <dbReference type="Pfam" id="PF01433"/>
    </source>
</evidence>
<keyword evidence="5" id="KW-0378">Hydrolase</keyword>
<dbReference type="InterPro" id="IPR001930">
    <property type="entry name" value="Peptidase_M1"/>
</dbReference>
<dbReference type="AlphaFoldDB" id="A0A9X0A144"/>
<dbReference type="Gene3D" id="1.10.390.10">
    <property type="entry name" value="Neutral Protease Domain 2"/>
    <property type="match status" value="1"/>
</dbReference>
<dbReference type="GO" id="GO:0006508">
    <property type="term" value="P:proteolysis"/>
    <property type="evidence" value="ECO:0007669"/>
    <property type="project" value="UniProtKB-KW"/>
</dbReference>
<keyword evidence="3" id="KW-0645">Protease</keyword>
<protein>
    <submittedName>
        <fullName evidence="10">Chromosome 9 3</fullName>
    </submittedName>
</protein>
<evidence type="ECO:0000256" key="5">
    <source>
        <dbReference type="ARBA" id="ARBA00022801"/>
    </source>
</evidence>
<dbReference type="PANTHER" id="PTHR46627:SF1">
    <property type="entry name" value="AMINOPEPTIDASE O"/>
    <property type="match status" value="1"/>
</dbReference>
<evidence type="ECO:0000256" key="7">
    <source>
        <dbReference type="ARBA" id="ARBA00023049"/>
    </source>
</evidence>
<dbReference type="PANTHER" id="PTHR46627">
    <property type="entry name" value="AMINOPEPTIDASE O"/>
    <property type="match status" value="1"/>
</dbReference>